<reference evidence="3" key="1">
    <citation type="submission" date="2023-10" db="EMBL/GenBank/DDBJ databases">
        <title>Genome assembly of Pristionchus species.</title>
        <authorList>
            <person name="Yoshida K."/>
            <person name="Sommer R.J."/>
        </authorList>
    </citation>
    <scope>NUCLEOTIDE SEQUENCE</scope>
    <source>
        <strain evidence="3">RS5133</strain>
    </source>
</reference>
<evidence type="ECO:0000313" key="3">
    <source>
        <dbReference type="EMBL" id="GMT15377.1"/>
    </source>
</evidence>
<feature type="coiled-coil region" evidence="1">
    <location>
        <begin position="300"/>
        <end position="362"/>
    </location>
</feature>
<sequence length="446" mass="51037">MAFSSIMSKKRSNGGKRGKIEVKNEVIDLCDSGELENAKNEIERLRKLFKGACSRAREAELRAEEAEQRLDSKPIVSVDVQRENIELHVKVGELTRENERLMKDKEERSLQSAGRDPVELPYSDTDVSESQQQTTIDNLTEQVKRLKASLKDLRTLNQALQSKIGGSVAPQPPPPPQHVHQCVPLPGWAPPEVYDTLIQERDNLFMQLNTAMEVADRNYKRSEQLEMAINEKLVELNWYRDSNQASQLHVGVLQNRVFELQANVDLRMMEEARLRMEKEKSITELKNSLTVSRANCEKIVNEKKKIKEESEKKIEALMRENKELQKKKNRKHEEAEHISHHRRNLLKENAGLHKQLAEYKRMNQQWQSHCNRIPGGRDMSSPIASMPRASGSHKIVGLCESQNPPTYDDVATVLTPEHTVAPSTPQYMHGKTDSLICDNIYAASWL</sequence>
<feature type="coiled-coil region" evidence="1">
    <location>
        <begin position="35"/>
        <end position="69"/>
    </location>
</feature>
<proteinExistence type="predicted"/>
<protein>
    <submittedName>
        <fullName evidence="3">Uncharacterized protein</fullName>
    </submittedName>
</protein>
<keyword evidence="4" id="KW-1185">Reference proteome</keyword>
<evidence type="ECO:0000256" key="2">
    <source>
        <dbReference type="SAM" id="MobiDB-lite"/>
    </source>
</evidence>
<keyword evidence="1" id="KW-0175">Coiled coil</keyword>
<dbReference type="Proteomes" id="UP001432322">
    <property type="component" value="Unassembled WGS sequence"/>
</dbReference>
<accession>A0AAV5V998</accession>
<comment type="caution">
    <text evidence="3">The sequence shown here is derived from an EMBL/GenBank/DDBJ whole genome shotgun (WGS) entry which is preliminary data.</text>
</comment>
<evidence type="ECO:0000256" key="1">
    <source>
        <dbReference type="SAM" id="Coils"/>
    </source>
</evidence>
<gene>
    <name evidence="3" type="ORF">PFISCL1PPCAC_6674</name>
</gene>
<organism evidence="3 4">
    <name type="scientific">Pristionchus fissidentatus</name>
    <dbReference type="NCBI Taxonomy" id="1538716"/>
    <lineage>
        <taxon>Eukaryota</taxon>
        <taxon>Metazoa</taxon>
        <taxon>Ecdysozoa</taxon>
        <taxon>Nematoda</taxon>
        <taxon>Chromadorea</taxon>
        <taxon>Rhabditida</taxon>
        <taxon>Rhabditina</taxon>
        <taxon>Diplogasteromorpha</taxon>
        <taxon>Diplogasteroidea</taxon>
        <taxon>Neodiplogasteridae</taxon>
        <taxon>Pristionchus</taxon>
    </lineage>
</organism>
<feature type="region of interest" description="Disordered" evidence="2">
    <location>
        <begin position="98"/>
        <end position="134"/>
    </location>
</feature>
<dbReference type="AlphaFoldDB" id="A0AAV5V998"/>
<dbReference type="EMBL" id="BTSY01000002">
    <property type="protein sequence ID" value="GMT15377.1"/>
    <property type="molecule type" value="Genomic_DNA"/>
</dbReference>
<name>A0AAV5V998_9BILA</name>
<evidence type="ECO:0000313" key="4">
    <source>
        <dbReference type="Proteomes" id="UP001432322"/>
    </source>
</evidence>
<feature type="compositionally biased region" description="Basic and acidic residues" evidence="2">
    <location>
        <begin position="98"/>
        <end position="109"/>
    </location>
</feature>